<dbReference type="PROSITE" id="PS50048">
    <property type="entry name" value="ZN2_CY6_FUNGAL_2"/>
    <property type="match status" value="1"/>
</dbReference>
<feature type="domain" description="Zn(2)-C6 fungal-type" evidence="3">
    <location>
        <begin position="27"/>
        <end position="62"/>
    </location>
</feature>
<dbReference type="Pfam" id="PF00172">
    <property type="entry name" value="Zn_clus"/>
    <property type="match status" value="1"/>
</dbReference>
<accession>A0A0C3CVR7</accession>
<dbReference type="PANTHER" id="PTHR37534">
    <property type="entry name" value="TRANSCRIPTIONAL ACTIVATOR PROTEIN UGA3"/>
    <property type="match status" value="1"/>
</dbReference>
<dbReference type="HOGENOM" id="CLU_040305_0_0_1"/>
<protein>
    <recommendedName>
        <fullName evidence="3">Zn(2)-C6 fungal-type domain-containing protein</fullName>
    </recommendedName>
</protein>
<dbReference type="Pfam" id="PF11951">
    <property type="entry name" value="Fungal_trans_2"/>
    <property type="match status" value="1"/>
</dbReference>
<keyword evidence="2" id="KW-0539">Nucleus</keyword>
<dbReference type="GO" id="GO:0000981">
    <property type="term" value="F:DNA-binding transcription factor activity, RNA polymerase II-specific"/>
    <property type="evidence" value="ECO:0007669"/>
    <property type="project" value="InterPro"/>
</dbReference>
<keyword evidence="5" id="KW-1185">Reference proteome</keyword>
<dbReference type="Proteomes" id="UP000054321">
    <property type="component" value="Unassembled WGS sequence"/>
</dbReference>
<evidence type="ECO:0000256" key="1">
    <source>
        <dbReference type="ARBA" id="ARBA00004123"/>
    </source>
</evidence>
<evidence type="ECO:0000259" key="3">
    <source>
        <dbReference type="PROSITE" id="PS50048"/>
    </source>
</evidence>
<reference evidence="5" key="2">
    <citation type="submission" date="2015-01" db="EMBL/GenBank/DDBJ databases">
        <title>Evolutionary Origins and Diversification of the Mycorrhizal Mutualists.</title>
        <authorList>
            <consortium name="DOE Joint Genome Institute"/>
            <consortium name="Mycorrhizal Genomics Consortium"/>
            <person name="Kohler A."/>
            <person name="Kuo A."/>
            <person name="Nagy L.G."/>
            <person name="Floudas D."/>
            <person name="Copeland A."/>
            <person name="Barry K.W."/>
            <person name="Cichocki N."/>
            <person name="Veneault-Fourrey C."/>
            <person name="LaButti K."/>
            <person name="Lindquist E.A."/>
            <person name="Lipzen A."/>
            <person name="Lundell T."/>
            <person name="Morin E."/>
            <person name="Murat C."/>
            <person name="Riley R."/>
            <person name="Ohm R."/>
            <person name="Sun H."/>
            <person name="Tunlid A."/>
            <person name="Henrissat B."/>
            <person name="Grigoriev I.V."/>
            <person name="Hibbett D.S."/>
            <person name="Martin F."/>
        </authorList>
    </citation>
    <scope>NUCLEOTIDE SEQUENCE [LARGE SCALE GENOMIC DNA]</scope>
    <source>
        <strain evidence="5">Zn</strain>
    </source>
</reference>
<dbReference type="Gene3D" id="4.10.240.10">
    <property type="entry name" value="Zn(2)-C6 fungal-type DNA-binding domain"/>
    <property type="match status" value="1"/>
</dbReference>
<evidence type="ECO:0000256" key="2">
    <source>
        <dbReference type="ARBA" id="ARBA00023242"/>
    </source>
</evidence>
<dbReference type="InParanoid" id="A0A0C3CVR7"/>
<dbReference type="SUPFAM" id="SSF57701">
    <property type="entry name" value="Zn2/Cys6 DNA-binding domain"/>
    <property type="match status" value="1"/>
</dbReference>
<dbReference type="InterPro" id="IPR001138">
    <property type="entry name" value="Zn2Cys6_DnaBD"/>
</dbReference>
<dbReference type="InterPro" id="IPR036864">
    <property type="entry name" value="Zn2-C6_fun-type_DNA-bd_sf"/>
</dbReference>
<sequence length="489" mass="54028">MFSNFEVCKAGLVRVEVKQKQHRTTTGCLECRRRKKKCDEQLPICGGCAKGQVDLFNITCTRPQYSSPLPSPSREARSMVQLLDELLPLQSPSSPFVIGTLATSNESLPSYLTLMGEGEPMAIYPNQRGSTLNHSASAHAFQSMIALQMINPRANLESPFFTVFSETIERKALQSLTTKFDSMVTPTYINPELSILVHGLPLAIHYPAVKNAFTACGLALLFKETLNANDYQTSLKYYNKAINIVATELMTLPEESNISAALLLHIFESLVMSAFSRAPPLTVHQILLLEAYIYRVVVSSIFSGIESAPLPDTYVQNLLRILYESSERLQPGPTWRLSALIGSVIQSESHGSIPENHPPEQMTITTQLYLLASSLLLQKVQHLSLAAQDALPQSIMQTAVVLFPQLPNEDLVQPILTWPSLILGTAAITPSDRAMFIALFEASMRKKDSGSATQASQILKKCWEIDPSTGSELGMDILLRNDLLRTVFL</sequence>
<dbReference type="CDD" id="cd00067">
    <property type="entry name" value="GAL4"/>
    <property type="match status" value="1"/>
</dbReference>
<evidence type="ECO:0000313" key="5">
    <source>
        <dbReference type="Proteomes" id="UP000054321"/>
    </source>
</evidence>
<proteinExistence type="predicted"/>
<name>A0A0C3CVR7_OIDMZ</name>
<dbReference type="GO" id="GO:0008270">
    <property type="term" value="F:zinc ion binding"/>
    <property type="evidence" value="ECO:0007669"/>
    <property type="project" value="InterPro"/>
</dbReference>
<dbReference type="OrthoDB" id="1919336at2759"/>
<gene>
    <name evidence="4" type="ORF">OIDMADRAFT_149569</name>
</gene>
<dbReference type="InterPro" id="IPR021858">
    <property type="entry name" value="Fun_TF"/>
</dbReference>
<organism evidence="4 5">
    <name type="scientific">Oidiodendron maius (strain Zn)</name>
    <dbReference type="NCBI Taxonomy" id="913774"/>
    <lineage>
        <taxon>Eukaryota</taxon>
        <taxon>Fungi</taxon>
        <taxon>Dikarya</taxon>
        <taxon>Ascomycota</taxon>
        <taxon>Pezizomycotina</taxon>
        <taxon>Leotiomycetes</taxon>
        <taxon>Leotiomycetes incertae sedis</taxon>
        <taxon>Myxotrichaceae</taxon>
        <taxon>Oidiodendron</taxon>
    </lineage>
</organism>
<evidence type="ECO:0000313" key="4">
    <source>
        <dbReference type="EMBL" id="KIM93807.1"/>
    </source>
</evidence>
<dbReference type="EMBL" id="KN832892">
    <property type="protein sequence ID" value="KIM93807.1"/>
    <property type="molecule type" value="Genomic_DNA"/>
</dbReference>
<dbReference type="GO" id="GO:0005634">
    <property type="term" value="C:nucleus"/>
    <property type="evidence" value="ECO:0007669"/>
    <property type="project" value="UniProtKB-SubCell"/>
</dbReference>
<dbReference type="AlphaFoldDB" id="A0A0C3CVR7"/>
<reference evidence="4 5" key="1">
    <citation type="submission" date="2014-04" db="EMBL/GenBank/DDBJ databases">
        <authorList>
            <consortium name="DOE Joint Genome Institute"/>
            <person name="Kuo A."/>
            <person name="Martino E."/>
            <person name="Perotto S."/>
            <person name="Kohler A."/>
            <person name="Nagy L.G."/>
            <person name="Floudas D."/>
            <person name="Copeland A."/>
            <person name="Barry K.W."/>
            <person name="Cichocki N."/>
            <person name="Veneault-Fourrey C."/>
            <person name="LaButti K."/>
            <person name="Lindquist E.A."/>
            <person name="Lipzen A."/>
            <person name="Lundell T."/>
            <person name="Morin E."/>
            <person name="Murat C."/>
            <person name="Sun H."/>
            <person name="Tunlid A."/>
            <person name="Henrissat B."/>
            <person name="Grigoriev I.V."/>
            <person name="Hibbett D.S."/>
            <person name="Martin F."/>
            <person name="Nordberg H.P."/>
            <person name="Cantor M.N."/>
            <person name="Hua S.X."/>
        </authorList>
    </citation>
    <scope>NUCLEOTIDE SEQUENCE [LARGE SCALE GENOMIC DNA]</scope>
    <source>
        <strain evidence="4 5">Zn</strain>
    </source>
</reference>
<comment type="subcellular location">
    <subcellularLocation>
        <location evidence="1">Nucleus</location>
    </subcellularLocation>
</comment>
<dbReference type="SMART" id="SM00066">
    <property type="entry name" value="GAL4"/>
    <property type="match status" value="1"/>
</dbReference>
<dbReference type="PANTHER" id="PTHR37534:SF46">
    <property type="entry name" value="ZN(II)2CYS6 TRANSCRIPTION FACTOR (EUROFUNG)"/>
    <property type="match status" value="1"/>
</dbReference>